<dbReference type="InterPro" id="IPR001148">
    <property type="entry name" value="CA_dom"/>
</dbReference>
<comment type="similarity">
    <text evidence="1">Belongs to the alpha-carbonic anhydrase family.</text>
</comment>
<dbReference type="EMBL" id="KV918980">
    <property type="protein sequence ID" value="OSX73782.1"/>
    <property type="molecule type" value="Genomic_DNA"/>
</dbReference>
<evidence type="ECO:0000256" key="1">
    <source>
        <dbReference type="ARBA" id="ARBA00010718"/>
    </source>
</evidence>
<evidence type="ECO:0000256" key="5">
    <source>
        <dbReference type="ARBA" id="ARBA00023239"/>
    </source>
</evidence>
<dbReference type="SMART" id="SM01057">
    <property type="entry name" value="Carb_anhydrase"/>
    <property type="match status" value="1"/>
</dbReference>
<gene>
    <name evidence="10" type="ORF">BU14_0328s0034</name>
</gene>
<keyword evidence="8" id="KW-0732">Signal</keyword>
<dbReference type="GO" id="GO:0004089">
    <property type="term" value="F:carbonate dehydratase activity"/>
    <property type="evidence" value="ECO:0007669"/>
    <property type="project" value="UniProtKB-EC"/>
</dbReference>
<evidence type="ECO:0000256" key="2">
    <source>
        <dbReference type="ARBA" id="ARBA00012925"/>
    </source>
</evidence>
<dbReference type="PANTHER" id="PTHR18952:SF265">
    <property type="entry name" value="CARBONIC ANHYDRASE"/>
    <property type="match status" value="1"/>
</dbReference>
<dbReference type="PANTHER" id="PTHR18952">
    <property type="entry name" value="CARBONIC ANHYDRASE"/>
    <property type="match status" value="1"/>
</dbReference>
<organism evidence="10 11">
    <name type="scientific">Porphyra umbilicalis</name>
    <name type="common">Purple laver</name>
    <name type="synonym">Red alga</name>
    <dbReference type="NCBI Taxonomy" id="2786"/>
    <lineage>
        <taxon>Eukaryota</taxon>
        <taxon>Rhodophyta</taxon>
        <taxon>Bangiophyceae</taxon>
        <taxon>Bangiales</taxon>
        <taxon>Bangiaceae</taxon>
        <taxon>Porphyra</taxon>
    </lineage>
</organism>
<dbReference type="PROSITE" id="PS51318">
    <property type="entry name" value="TAT"/>
    <property type="match status" value="1"/>
</dbReference>
<feature type="region of interest" description="Disordered" evidence="7">
    <location>
        <begin position="312"/>
        <end position="344"/>
    </location>
</feature>
<feature type="compositionally biased region" description="Low complexity" evidence="7">
    <location>
        <begin position="327"/>
        <end position="336"/>
    </location>
</feature>
<dbReference type="SUPFAM" id="SSF51069">
    <property type="entry name" value="Carbonic anhydrase"/>
    <property type="match status" value="1"/>
</dbReference>
<evidence type="ECO:0000313" key="10">
    <source>
        <dbReference type="EMBL" id="OSX73782.1"/>
    </source>
</evidence>
<proteinExistence type="inferred from homology"/>
<dbReference type="Gene3D" id="3.10.200.10">
    <property type="entry name" value="Alpha carbonic anhydrase"/>
    <property type="match status" value="1"/>
</dbReference>
<evidence type="ECO:0000256" key="3">
    <source>
        <dbReference type="ARBA" id="ARBA00022723"/>
    </source>
</evidence>
<sequence>MARRPLRRAAAAAVAAAAVAAAATTALLPHPAAGAPTDGTPWFYEGPSGPEHWHALDDKFTACGAGDRQSPINVVVSPPVATQWTMHNLARPGPGALAAAPGPANVPLACDDAGPCGVLRWHNATYALVDVHVHVPAEHTMNGRAYPLEVHFVHASADTQEIAVVGVLFDFVGGGQTPHPVLQRLLDAKAAAANVSIPGAAPAAAAVPAAEAAADDDNEGPRVAINTTEWEAVVRPGSGFCHLEGSLTTPPCTEGLSWFLQAEVLPVSRVQVSAFTAIRNAAPTEGNARPLQDTNGREVVCYGPVAELAAAGAASRASPSPSPSPPSSGAAVATRPPASPRRRP</sequence>
<protein>
    <recommendedName>
        <fullName evidence="2">carbonic anhydrase</fullName>
        <ecNumber evidence="2">4.2.1.1</ecNumber>
    </recommendedName>
</protein>
<feature type="domain" description="Alpha-carbonic anhydrase" evidence="9">
    <location>
        <begin position="40"/>
        <end position="303"/>
    </location>
</feature>
<dbReference type="Proteomes" id="UP000218209">
    <property type="component" value="Unassembled WGS sequence"/>
</dbReference>
<dbReference type="Pfam" id="PF00194">
    <property type="entry name" value="Carb_anhydrase"/>
    <property type="match status" value="1"/>
</dbReference>
<evidence type="ECO:0000313" key="11">
    <source>
        <dbReference type="Proteomes" id="UP000218209"/>
    </source>
</evidence>
<keyword evidence="4" id="KW-0862">Zinc</keyword>
<dbReference type="CDD" id="cd03124">
    <property type="entry name" value="alpha_CA_prokaryotic_like"/>
    <property type="match status" value="1"/>
</dbReference>
<evidence type="ECO:0000256" key="8">
    <source>
        <dbReference type="SAM" id="SignalP"/>
    </source>
</evidence>
<dbReference type="GO" id="GO:0008270">
    <property type="term" value="F:zinc ion binding"/>
    <property type="evidence" value="ECO:0007669"/>
    <property type="project" value="InterPro"/>
</dbReference>
<reference evidence="10 11" key="1">
    <citation type="submission" date="2017-03" db="EMBL/GenBank/DDBJ databases">
        <title>WGS assembly of Porphyra umbilicalis.</title>
        <authorList>
            <person name="Brawley S.H."/>
            <person name="Blouin N.A."/>
            <person name="Ficko-Blean E."/>
            <person name="Wheeler G.L."/>
            <person name="Lohr M."/>
            <person name="Goodson H.V."/>
            <person name="Jenkins J.W."/>
            <person name="Blaby-Haas C.E."/>
            <person name="Helliwell K.E."/>
            <person name="Chan C."/>
            <person name="Marriage T."/>
            <person name="Bhattacharya D."/>
            <person name="Klein A.S."/>
            <person name="Badis Y."/>
            <person name="Brodie J."/>
            <person name="Cao Y."/>
            <person name="Collen J."/>
            <person name="Dittami S.M."/>
            <person name="Gachon C.M."/>
            <person name="Green B.R."/>
            <person name="Karpowicz S."/>
            <person name="Kim J.W."/>
            <person name="Kudahl U."/>
            <person name="Lin S."/>
            <person name="Michel G."/>
            <person name="Mittag M."/>
            <person name="Olson B.J."/>
            <person name="Pangilinan J."/>
            <person name="Peng Y."/>
            <person name="Qiu H."/>
            <person name="Shu S."/>
            <person name="Singer J.T."/>
            <person name="Smith A.G."/>
            <person name="Sprecher B.N."/>
            <person name="Wagner V."/>
            <person name="Wang W."/>
            <person name="Wang Z.-Y."/>
            <person name="Yan J."/>
            <person name="Yarish C."/>
            <person name="Zoeuner-Riek S."/>
            <person name="Zhuang Y."/>
            <person name="Zou Y."/>
            <person name="Lindquist E.A."/>
            <person name="Grimwood J."/>
            <person name="Barry K."/>
            <person name="Rokhsar D.S."/>
            <person name="Schmutz J."/>
            <person name="Stiller J.W."/>
            <person name="Grossman A.R."/>
            <person name="Prochnik S.E."/>
        </authorList>
    </citation>
    <scope>NUCLEOTIDE SEQUENCE [LARGE SCALE GENOMIC DNA]</scope>
    <source>
        <strain evidence="10">4086291</strain>
    </source>
</reference>
<dbReference type="EC" id="4.2.1.1" evidence="2"/>
<feature type="chain" id="PRO_5013367170" description="carbonic anhydrase" evidence="8">
    <location>
        <begin position="35"/>
        <end position="344"/>
    </location>
</feature>
<dbReference type="InterPro" id="IPR023561">
    <property type="entry name" value="Carbonic_anhydrase_a-class"/>
</dbReference>
<dbReference type="InterPro" id="IPR041891">
    <property type="entry name" value="Alpha_CA_prokaryot-like"/>
</dbReference>
<evidence type="ECO:0000259" key="9">
    <source>
        <dbReference type="PROSITE" id="PS51144"/>
    </source>
</evidence>
<feature type="signal peptide" evidence="8">
    <location>
        <begin position="1"/>
        <end position="34"/>
    </location>
</feature>
<accession>A0A1X6NYW3</accession>
<keyword evidence="5" id="KW-0456">Lyase</keyword>
<dbReference type="PROSITE" id="PS51144">
    <property type="entry name" value="ALPHA_CA_2"/>
    <property type="match status" value="1"/>
</dbReference>
<name>A0A1X6NYW3_PORUM</name>
<evidence type="ECO:0000256" key="6">
    <source>
        <dbReference type="ARBA" id="ARBA00048348"/>
    </source>
</evidence>
<dbReference type="InterPro" id="IPR036398">
    <property type="entry name" value="CA_dom_sf"/>
</dbReference>
<dbReference type="AlphaFoldDB" id="A0A1X6NYW3"/>
<evidence type="ECO:0000256" key="7">
    <source>
        <dbReference type="SAM" id="MobiDB-lite"/>
    </source>
</evidence>
<keyword evidence="3" id="KW-0479">Metal-binding</keyword>
<dbReference type="OrthoDB" id="429145at2759"/>
<comment type="catalytic activity">
    <reaction evidence="6">
        <text>hydrogencarbonate + H(+) = CO2 + H2O</text>
        <dbReference type="Rhea" id="RHEA:10748"/>
        <dbReference type="ChEBI" id="CHEBI:15377"/>
        <dbReference type="ChEBI" id="CHEBI:15378"/>
        <dbReference type="ChEBI" id="CHEBI:16526"/>
        <dbReference type="ChEBI" id="CHEBI:17544"/>
        <dbReference type="EC" id="4.2.1.1"/>
    </reaction>
</comment>
<keyword evidence="11" id="KW-1185">Reference proteome</keyword>
<dbReference type="InterPro" id="IPR006311">
    <property type="entry name" value="TAT_signal"/>
</dbReference>
<evidence type="ECO:0000256" key="4">
    <source>
        <dbReference type="ARBA" id="ARBA00022833"/>
    </source>
</evidence>